<dbReference type="AlphaFoldDB" id="A0A845ACA3"/>
<evidence type="ECO:0000313" key="2">
    <source>
        <dbReference type="Proteomes" id="UP000460561"/>
    </source>
</evidence>
<dbReference type="EMBL" id="WTYQ01000001">
    <property type="protein sequence ID" value="MXP24808.1"/>
    <property type="molecule type" value="Genomic_DNA"/>
</dbReference>
<dbReference type="Proteomes" id="UP000460561">
    <property type="component" value="Unassembled WGS sequence"/>
</dbReference>
<sequence>MQEPILTLVRITPLDPVTGARVLIHAAQANDRRCTGLGGAQWVPALTKGPSTAIKLFDGDFSNAVQVSGASLPLNMNQLRKVYTVADRYRWAGAKVEIFAGRLSQAWPWGAHFIGRVKTYSREGDVITFACEADSEPFDADVLNKTYAGTSEAEGGADLKGQLKPLIIGHVRNVVPVLINSTDYVYQFHGYGAIEEVSELFERGSSFGSAVADYPDYISLVNADVPKGQFATCLAEGLVRLGAPAAGLITGDVKGHAVDGVTPRLTGDAIAAIADIAGVPRDRIESSALSGINTAAPYPINLALNEQTSFVDLVRRLALPCNVQAGISLTGQLFARVITMDGDPSITLDAQGRSLPQVIGRPDEMTVSAPYWKIIMGAARCWRVQSSDEIAFNSPIVDRGDFNPTTQYREGEIVTLPDGRRFLYIAETPSTGNEPPDATYWEQIGGVVTGDTSNVIYRKSSSQPSRPADSSGIPSGWYDDVGDLPAGSTPVWACYGLKQAGATQYVWQTPYSINIDKRVYDGLKNNGDVEDGKVDTSSVVGGAISAPSTTAGSDTYVAAGATTTIMETSLITIGDATYGSAYILIFAEMDGGTQIDIGGQMFLDIDTGSGFVQAATTRGGVLSTDGNTLCKIPLLAGETVSGVQQIRVRMRVLSFAMPLQSSARAFTIRNPQIVVFGAKR</sequence>
<dbReference type="RefSeq" id="WP_160738003.1">
    <property type="nucleotide sequence ID" value="NZ_WTYQ01000001.1"/>
</dbReference>
<gene>
    <name evidence="1" type="ORF">GRI39_01945</name>
</gene>
<organism evidence="1 2">
    <name type="scientific">Altericroceibacterium indicum</name>
    <dbReference type="NCBI Taxonomy" id="374177"/>
    <lineage>
        <taxon>Bacteria</taxon>
        <taxon>Pseudomonadati</taxon>
        <taxon>Pseudomonadota</taxon>
        <taxon>Alphaproteobacteria</taxon>
        <taxon>Sphingomonadales</taxon>
        <taxon>Erythrobacteraceae</taxon>
        <taxon>Altericroceibacterium</taxon>
    </lineage>
</organism>
<evidence type="ECO:0000313" key="1">
    <source>
        <dbReference type="EMBL" id="MXP24808.1"/>
    </source>
</evidence>
<name>A0A845ACA3_9SPHN</name>
<comment type="caution">
    <text evidence="1">The sequence shown here is derived from an EMBL/GenBank/DDBJ whole genome shotgun (WGS) entry which is preliminary data.</text>
</comment>
<keyword evidence="2" id="KW-1185">Reference proteome</keyword>
<reference evidence="1 2" key="1">
    <citation type="submission" date="2019-12" db="EMBL/GenBank/DDBJ databases">
        <title>Genomic-based taxomic classification of the family Erythrobacteraceae.</title>
        <authorList>
            <person name="Xu L."/>
        </authorList>
    </citation>
    <scope>NUCLEOTIDE SEQUENCE [LARGE SCALE GENOMIC DNA]</scope>
    <source>
        <strain evidence="1 2">DSM 18604</strain>
    </source>
</reference>
<proteinExistence type="predicted"/>
<protein>
    <submittedName>
        <fullName evidence="1">Uncharacterized protein</fullName>
    </submittedName>
</protein>
<accession>A0A845ACA3</accession>
<dbReference type="OrthoDB" id="7456251at2"/>